<dbReference type="EnsemblPlants" id="OPUNC11G00450.1">
    <property type="protein sequence ID" value="OPUNC11G00450.1"/>
    <property type="gene ID" value="OPUNC11G00450"/>
</dbReference>
<proteinExistence type="predicted"/>
<feature type="region of interest" description="Disordered" evidence="1">
    <location>
        <begin position="55"/>
        <end position="80"/>
    </location>
</feature>
<dbReference type="Proteomes" id="UP000026962">
    <property type="component" value="Chromosome 11"/>
</dbReference>
<name>A0A0E0MBK1_ORYPU</name>
<evidence type="ECO:0000313" key="2">
    <source>
        <dbReference type="EnsemblPlants" id="OPUNC11G00450.1"/>
    </source>
</evidence>
<evidence type="ECO:0000256" key="1">
    <source>
        <dbReference type="SAM" id="MobiDB-lite"/>
    </source>
</evidence>
<keyword evidence="3" id="KW-1185">Reference proteome</keyword>
<evidence type="ECO:0000313" key="3">
    <source>
        <dbReference type="Proteomes" id="UP000026962"/>
    </source>
</evidence>
<accession>A0A0E0MBK1</accession>
<sequence>MATPCLGIVRFPAQQGKAQGPKLLGSIKSGGYVQGCGGPTTLLHVGPTCPSLLRLENSPHPRAQRPPPPHHHHTLGATAPAGVMPLPATPAHGAVHLPRHTGVSMDTSAEAISVIPSPPVTADIEESLRDYTSMMERWTEEHVLGARVLRSKVAPNRVEAMRLEIAAGSAEITCFLDAFDECMKPVDLHLVTQKNSLKNFLVVLYSKQFQGVRDNAPSPRKLRKACFCQKTWRPKEGARVGDVIEMMQRLGGSRLFTEQDASVVEPVMFWITTRPLDRNHSELKEVYTITVVTATSGIHRAECLDLCC</sequence>
<reference evidence="2" key="1">
    <citation type="submission" date="2015-04" db="UniProtKB">
        <authorList>
            <consortium name="EnsemblPlants"/>
        </authorList>
    </citation>
    <scope>IDENTIFICATION</scope>
</reference>
<dbReference type="AlphaFoldDB" id="A0A0E0MBK1"/>
<dbReference type="Gramene" id="OPUNC11G00450.1">
    <property type="protein sequence ID" value="OPUNC11G00450.1"/>
    <property type="gene ID" value="OPUNC11G00450"/>
</dbReference>
<reference evidence="2" key="2">
    <citation type="submission" date="2018-05" db="EMBL/GenBank/DDBJ databases">
        <title>OpunRS2 (Oryza punctata Reference Sequence Version 2).</title>
        <authorList>
            <person name="Zhang J."/>
            <person name="Kudrna D."/>
            <person name="Lee S."/>
            <person name="Talag J."/>
            <person name="Welchert J."/>
            <person name="Wing R.A."/>
        </authorList>
    </citation>
    <scope>NUCLEOTIDE SEQUENCE [LARGE SCALE GENOMIC DNA]</scope>
</reference>
<organism evidence="2">
    <name type="scientific">Oryza punctata</name>
    <name type="common">Red rice</name>
    <dbReference type="NCBI Taxonomy" id="4537"/>
    <lineage>
        <taxon>Eukaryota</taxon>
        <taxon>Viridiplantae</taxon>
        <taxon>Streptophyta</taxon>
        <taxon>Embryophyta</taxon>
        <taxon>Tracheophyta</taxon>
        <taxon>Spermatophyta</taxon>
        <taxon>Magnoliopsida</taxon>
        <taxon>Liliopsida</taxon>
        <taxon>Poales</taxon>
        <taxon>Poaceae</taxon>
        <taxon>BOP clade</taxon>
        <taxon>Oryzoideae</taxon>
        <taxon>Oryzeae</taxon>
        <taxon>Oryzinae</taxon>
        <taxon>Oryza</taxon>
    </lineage>
</organism>
<protein>
    <submittedName>
        <fullName evidence="2">Uncharacterized protein</fullName>
    </submittedName>
</protein>
<dbReference type="HOGENOM" id="CLU_904266_0_0_1"/>